<evidence type="ECO:0000313" key="1">
    <source>
        <dbReference type="EMBL" id="HEA21470.1"/>
    </source>
</evidence>
<comment type="caution">
    <text evidence="1">The sequence shown here is derived from an EMBL/GenBank/DDBJ whole genome shotgun (WGS) entry which is preliminary data.</text>
</comment>
<sequence>MKGVISMDVNVLIDSIVNKRKHELSKKISRYPRNNMILSDISECDRQMVYGVLNWQERAMFNEEVQARLNEGNEQERKVVSELLGMGFKVILAQQPVEIKGIGGVMLARGRIDGFIEIDRATRFPFEIKSMNPNIFNAIKTLDDMSKKPYQRKYIRQLQMYMFGNNVEQGLFILTDCLGHWKLLPVYLDLGECEAILQRLERAYKGIQSKTYPNRIPYDSSICDMCPFSLTCLQDVLNKPAELIDNKEFETTIDRMLELKPISKEYGELYDKIKTTTKGIEKIIVGGKYLIQQVPSQRTEYKIPDDIKKQYAKKVPTARMVIQDLTKDKK</sequence>
<name>A0A831QMR2_9FLAO</name>
<gene>
    <name evidence="1" type="ORF">ENH87_11180</name>
</gene>
<dbReference type="InterPro" id="IPR011604">
    <property type="entry name" value="PDDEXK-like_dom_sf"/>
</dbReference>
<organism evidence="1">
    <name type="scientific">Pricia antarctica</name>
    <dbReference type="NCBI Taxonomy" id="641691"/>
    <lineage>
        <taxon>Bacteria</taxon>
        <taxon>Pseudomonadati</taxon>
        <taxon>Bacteroidota</taxon>
        <taxon>Flavobacteriia</taxon>
        <taxon>Flavobacteriales</taxon>
        <taxon>Flavobacteriaceae</taxon>
        <taxon>Pricia</taxon>
    </lineage>
</organism>
<proteinExistence type="predicted"/>
<accession>A0A831QMR2</accession>
<protein>
    <recommendedName>
        <fullName evidence="2">PD-(D/E)XK nuclease superfamily protein</fullName>
    </recommendedName>
</protein>
<dbReference type="AlphaFoldDB" id="A0A831QMR2"/>
<dbReference type="EMBL" id="DRGL01000039">
    <property type="protein sequence ID" value="HEA21470.1"/>
    <property type="molecule type" value="Genomic_DNA"/>
</dbReference>
<dbReference type="Proteomes" id="UP000886191">
    <property type="component" value="Unassembled WGS sequence"/>
</dbReference>
<reference evidence="1" key="1">
    <citation type="journal article" date="2020" name="mSystems">
        <title>Genome- and Community-Level Interaction Insights into Carbon Utilization and Element Cycling Functions of Hydrothermarchaeota in Hydrothermal Sediment.</title>
        <authorList>
            <person name="Zhou Z."/>
            <person name="Liu Y."/>
            <person name="Xu W."/>
            <person name="Pan J."/>
            <person name="Luo Z.H."/>
            <person name="Li M."/>
        </authorList>
    </citation>
    <scope>NUCLEOTIDE SEQUENCE [LARGE SCALE GENOMIC DNA]</scope>
    <source>
        <strain evidence="1">HyVt-345</strain>
    </source>
</reference>
<evidence type="ECO:0008006" key="2">
    <source>
        <dbReference type="Google" id="ProtNLM"/>
    </source>
</evidence>
<dbReference type="Gene3D" id="3.90.320.10">
    <property type="match status" value="1"/>
</dbReference>